<evidence type="ECO:0000256" key="3">
    <source>
        <dbReference type="ARBA" id="ARBA00022692"/>
    </source>
</evidence>
<feature type="transmembrane region" description="Helical" evidence="7">
    <location>
        <begin position="12"/>
        <end position="34"/>
    </location>
</feature>
<dbReference type="RefSeq" id="WP_167941594.1">
    <property type="nucleotide sequence ID" value="NZ_JAATJA010000002.1"/>
</dbReference>
<evidence type="ECO:0000256" key="6">
    <source>
        <dbReference type="RuleBase" id="RU004057"/>
    </source>
</evidence>
<evidence type="ECO:0000256" key="2">
    <source>
        <dbReference type="ARBA" id="ARBA00022475"/>
    </source>
</evidence>
<feature type="domain" description="MotA/TolQ/ExbB proton channel" evidence="8">
    <location>
        <begin position="82"/>
        <end position="179"/>
    </location>
</feature>
<comment type="subcellular location">
    <subcellularLocation>
        <location evidence="1">Cell membrane</location>
        <topology evidence="1">Multi-pass membrane protein</topology>
    </subcellularLocation>
    <subcellularLocation>
        <location evidence="6">Membrane</location>
        <topology evidence="6">Multi-pass membrane protein</topology>
    </subcellularLocation>
</comment>
<dbReference type="GO" id="GO:0005886">
    <property type="term" value="C:plasma membrane"/>
    <property type="evidence" value="ECO:0007669"/>
    <property type="project" value="UniProtKB-SubCell"/>
</dbReference>
<accession>A0A846QV66</accession>
<dbReference type="Pfam" id="PF01618">
    <property type="entry name" value="MotA_ExbB"/>
    <property type="match status" value="1"/>
</dbReference>
<keyword evidence="4 7" id="KW-1133">Transmembrane helix</keyword>
<keyword evidence="10" id="KW-1185">Reference proteome</keyword>
<name>A0A846QV66_9BACT</name>
<keyword evidence="2" id="KW-1003">Cell membrane</keyword>
<dbReference type="EMBL" id="JAATJA010000002">
    <property type="protein sequence ID" value="NJB68539.1"/>
    <property type="molecule type" value="Genomic_DNA"/>
</dbReference>
<protein>
    <submittedName>
        <fullName evidence="9">Biopolymer transport protein ExbB</fullName>
    </submittedName>
</protein>
<organism evidence="9 10">
    <name type="scientific">Desulfobaculum xiamenense</name>
    <dbReference type="NCBI Taxonomy" id="995050"/>
    <lineage>
        <taxon>Bacteria</taxon>
        <taxon>Pseudomonadati</taxon>
        <taxon>Thermodesulfobacteriota</taxon>
        <taxon>Desulfovibrionia</taxon>
        <taxon>Desulfovibrionales</taxon>
        <taxon>Desulfovibrionaceae</taxon>
        <taxon>Desulfobaculum</taxon>
    </lineage>
</organism>
<feature type="transmembrane region" description="Helical" evidence="7">
    <location>
        <begin position="100"/>
        <end position="123"/>
    </location>
</feature>
<dbReference type="GO" id="GO:0017038">
    <property type="term" value="P:protein import"/>
    <property type="evidence" value="ECO:0007669"/>
    <property type="project" value="TreeGrafter"/>
</dbReference>
<evidence type="ECO:0000313" key="10">
    <source>
        <dbReference type="Proteomes" id="UP000580856"/>
    </source>
</evidence>
<evidence type="ECO:0000256" key="7">
    <source>
        <dbReference type="SAM" id="Phobius"/>
    </source>
</evidence>
<proteinExistence type="inferred from homology"/>
<reference evidence="9 10" key="1">
    <citation type="submission" date="2020-03" db="EMBL/GenBank/DDBJ databases">
        <title>Genomic Encyclopedia of Type Strains, Phase IV (KMG-IV): sequencing the most valuable type-strain genomes for metagenomic binning, comparative biology and taxonomic classification.</title>
        <authorList>
            <person name="Goeker M."/>
        </authorList>
    </citation>
    <scope>NUCLEOTIDE SEQUENCE [LARGE SCALE GENOMIC DNA]</scope>
    <source>
        <strain evidence="9 10">DSM 24233</strain>
    </source>
</reference>
<dbReference type="PANTHER" id="PTHR30625:SF11">
    <property type="entry name" value="MOTA_TOLQ_EXBB PROTON CHANNEL DOMAIN-CONTAINING PROTEIN"/>
    <property type="match status" value="1"/>
</dbReference>
<dbReference type="PANTHER" id="PTHR30625">
    <property type="entry name" value="PROTEIN TOLQ"/>
    <property type="match status" value="1"/>
</dbReference>
<sequence>MHDLLAAMSDHFAGGGPVMLPLAAASGLMWWLAVRKFMELTALKREEAPLADCLKSDAGNGWQRAIVGGWLAGRTGNAKLDRRLLERLRHEQSRRAGSRIASVFVLASLAPLLGLLGTVSGMIDTFDAITRFGTGNARAMASGISAALISTQAGLVVAVPGLLAGNMLRRRAERLRGRIKRFCLQLPRGTARREAA</sequence>
<keyword evidence="3 7" id="KW-0812">Transmembrane</keyword>
<keyword evidence="6" id="KW-0653">Protein transport</keyword>
<dbReference type="Proteomes" id="UP000580856">
    <property type="component" value="Unassembled WGS sequence"/>
</dbReference>
<feature type="transmembrane region" description="Helical" evidence="7">
    <location>
        <begin position="143"/>
        <end position="168"/>
    </location>
</feature>
<evidence type="ECO:0000256" key="1">
    <source>
        <dbReference type="ARBA" id="ARBA00004651"/>
    </source>
</evidence>
<evidence type="ECO:0000256" key="4">
    <source>
        <dbReference type="ARBA" id="ARBA00022989"/>
    </source>
</evidence>
<comment type="similarity">
    <text evidence="6">Belongs to the exbB/tolQ family.</text>
</comment>
<evidence type="ECO:0000256" key="5">
    <source>
        <dbReference type="ARBA" id="ARBA00023136"/>
    </source>
</evidence>
<dbReference type="InterPro" id="IPR002898">
    <property type="entry name" value="MotA_ExbB_proton_chnl"/>
</dbReference>
<comment type="caution">
    <text evidence="9">The sequence shown here is derived from an EMBL/GenBank/DDBJ whole genome shotgun (WGS) entry which is preliminary data.</text>
</comment>
<keyword evidence="6" id="KW-0813">Transport</keyword>
<dbReference type="AlphaFoldDB" id="A0A846QV66"/>
<evidence type="ECO:0000259" key="8">
    <source>
        <dbReference type="Pfam" id="PF01618"/>
    </source>
</evidence>
<gene>
    <name evidence="9" type="ORF">GGQ74_002212</name>
</gene>
<keyword evidence="5 7" id="KW-0472">Membrane</keyword>
<dbReference type="InterPro" id="IPR050790">
    <property type="entry name" value="ExbB/TolQ_transport"/>
</dbReference>
<evidence type="ECO:0000313" key="9">
    <source>
        <dbReference type="EMBL" id="NJB68539.1"/>
    </source>
</evidence>